<dbReference type="EMBL" id="JARRAG010000001">
    <property type="protein sequence ID" value="MDG3003709.1"/>
    <property type="molecule type" value="Genomic_DNA"/>
</dbReference>
<feature type="transmembrane region" description="Helical" evidence="1">
    <location>
        <begin position="16"/>
        <end position="33"/>
    </location>
</feature>
<keyword evidence="1" id="KW-0812">Transmembrane</keyword>
<name>A0ABT6F8E9_9BACT</name>
<feature type="transmembrane region" description="Helical" evidence="1">
    <location>
        <begin position="83"/>
        <end position="102"/>
    </location>
</feature>
<organism evidence="2 3">
    <name type="scientific">Paludisphaera mucosa</name>
    <dbReference type="NCBI Taxonomy" id="3030827"/>
    <lineage>
        <taxon>Bacteria</taxon>
        <taxon>Pseudomonadati</taxon>
        <taxon>Planctomycetota</taxon>
        <taxon>Planctomycetia</taxon>
        <taxon>Isosphaerales</taxon>
        <taxon>Isosphaeraceae</taxon>
        <taxon>Paludisphaera</taxon>
    </lineage>
</organism>
<gene>
    <name evidence="2" type="ORF">PZE19_08005</name>
</gene>
<evidence type="ECO:0000256" key="1">
    <source>
        <dbReference type="SAM" id="Phobius"/>
    </source>
</evidence>
<proteinExistence type="predicted"/>
<protein>
    <submittedName>
        <fullName evidence="2">GldG family protein</fullName>
    </submittedName>
</protein>
<feature type="transmembrane region" description="Helical" evidence="1">
    <location>
        <begin position="585"/>
        <end position="609"/>
    </location>
</feature>
<dbReference type="Proteomes" id="UP001216907">
    <property type="component" value="Unassembled WGS sequence"/>
</dbReference>
<keyword evidence="1" id="KW-1133">Transmembrane helix</keyword>
<comment type="caution">
    <text evidence="2">The sequence shown here is derived from an EMBL/GenBank/DDBJ whole genome shotgun (WGS) entry which is preliminary data.</text>
</comment>
<accession>A0ABT6F8E9</accession>
<evidence type="ECO:0000313" key="2">
    <source>
        <dbReference type="EMBL" id="MDG3003709.1"/>
    </source>
</evidence>
<keyword evidence="1" id="KW-0472">Membrane</keyword>
<evidence type="ECO:0000313" key="3">
    <source>
        <dbReference type="Proteomes" id="UP001216907"/>
    </source>
</evidence>
<keyword evidence="3" id="KW-1185">Reference proteome</keyword>
<dbReference type="RefSeq" id="WP_277860058.1">
    <property type="nucleotide sequence ID" value="NZ_JARRAG010000001.1"/>
</dbReference>
<feature type="transmembrane region" description="Helical" evidence="1">
    <location>
        <begin position="59"/>
        <end position="77"/>
    </location>
</feature>
<feature type="transmembrane region" description="Helical" evidence="1">
    <location>
        <begin position="122"/>
        <end position="144"/>
    </location>
</feature>
<reference evidence="2 3" key="1">
    <citation type="submission" date="2023-03" db="EMBL/GenBank/DDBJ databases">
        <title>Paludisphaera mucosa sp. nov. a novel planctomycete from northern fen.</title>
        <authorList>
            <person name="Ivanova A."/>
        </authorList>
    </citation>
    <scope>NUCLEOTIDE SEQUENCE [LARGE SCALE GENOMIC DNA]</scope>
    <source>
        <strain evidence="2 3">Pla2</strain>
    </source>
</reference>
<sequence>MTTSSHVWSFLGRPEVWIGLAAVGSSLVLFWSLRGAPPGFSAEGDDESEAPPSSYRDRAIAGAATGLLMIMIGAGLASTWGVLWSLPVFAFGFGLVLTLIVVNDRYRHVSPALRRTVALSRAGLNTSLLAGTLIVVNVIAYRYGGHVIDLTRERAYSLSSLSRNQVDSLERPVVFHLIHGRSALARRQYDRVSQLLELYRSARPDLVRVEPLDRVAELSRVDDLARRAPQLAVMQGGGVLIEYGAGDDARFAAISNQEMFDRPSDPRGLGAGVYESAFKGEDAVTSALIRLREGKTSKVAFTTGHGESGSSRIAAEGSAIDVWRSRLASTGCEIIDWNLLQGPVPEDVELVIVAGPKEPFKPQEAARLRTYADRGKPLLACLGNSVPTGLDDFLKSFNLELGKGLLVDPRLNLNGQLRFVFCLFEPAIRHPVSNGLGGDRALLVVNGAPIQFVGTKGAADENAASVSPRMVPAPIVRSGSGSWAESDPDMLQPAYDKDKDQRGPIIVAAAVAEKAQVSGREVLKPRFVLVSSRAASDDSVQGLEPTNLDLLMNAASWLRGREDSVGVPPKVHAALTLTADPGLRWRLILAPTIVAIGFVAGVGALVYYIRRE</sequence>